<dbReference type="SUPFAM" id="SSF53756">
    <property type="entry name" value="UDP-Glycosyltransferase/glycogen phosphorylase"/>
    <property type="match status" value="1"/>
</dbReference>
<accession>A0A538T6P3</accession>
<dbReference type="EMBL" id="VBOR01000102">
    <property type="protein sequence ID" value="TMQ47655.1"/>
    <property type="molecule type" value="Genomic_DNA"/>
</dbReference>
<evidence type="ECO:0000256" key="1">
    <source>
        <dbReference type="ARBA" id="ARBA00022676"/>
    </source>
</evidence>
<evidence type="ECO:0000313" key="7">
    <source>
        <dbReference type="Proteomes" id="UP000316292"/>
    </source>
</evidence>
<dbReference type="InterPro" id="IPR001296">
    <property type="entry name" value="Glyco_trans_1"/>
</dbReference>
<evidence type="ECO:0000313" key="8">
    <source>
        <dbReference type="Proteomes" id="UP000320913"/>
    </source>
</evidence>
<gene>
    <name evidence="5" type="ORF">E6K71_09265</name>
    <name evidence="6" type="ORF">E6K75_04245</name>
</gene>
<evidence type="ECO:0000313" key="5">
    <source>
        <dbReference type="EMBL" id="TMQ47655.1"/>
    </source>
</evidence>
<dbReference type="Pfam" id="PF13439">
    <property type="entry name" value="Glyco_transf_4"/>
    <property type="match status" value="1"/>
</dbReference>
<proteinExistence type="predicted"/>
<dbReference type="Gene3D" id="3.40.50.2000">
    <property type="entry name" value="Glycogen Phosphorylase B"/>
    <property type="match status" value="2"/>
</dbReference>
<comment type="caution">
    <text evidence="6">The sequence shown here is derived from an EMBL/GenBank/DDBJ whole genome shotgun (WGS) entry which is preliminary data.</text>
</comment>
<evidence type="ECO:0000259" key="3">
    <source>
        <dbReference type="Pfam" id="PF00534"/>
    </source>
</evidence>
<dbReference type="Proteomes" id="UP000320913">
    <property type="component" value="Unassembled WGS sequence"/>
</dbReference>
<dbReference type="PANTHER" id="PTHR12526">
    <property type="entry name" value="GLYCOSYLTRANSFERASE"/>
    <property type="match status" value="1"/>
</dbReference>
<sequence>MRILHVDSERPWRGGQNQILLLMRRQRGRGDEPHLAAPRDAVLAARAAEEGIPVHAVGMHGTWDLGAVLGLVRLTWRLRPDVVHWHAARAHAIGAMAALLAPGPARVLSRRVQFPVRRSAGSILLYALPVDRIAAISGAVRDALVQSGVRPEIIDVVPSGADPAPAMDPSARRAIRAGLGCGEEDVAGIVVSALSAGKGHHDLLHAAAAALPRAPRLRLWIAGTGALEKDLYEECRTLGLGPSVRFLGFRNDVPELLRAADFFCLPSHSEGLGSSILEAMGAGLPVIATRVGGIPEAVEGGGSGILVRPSHPVELVEALVAMVMTPDLRARMGCRGRERAALFTADRTAEGTYEVYRSALRSRGR</sequence>
<dbReference type="InterPro" id="IPR028098">
    <property type="entry name" value="Glyco_trans_4-like_N"/>
</dbReference>
<protein>
    <submittedName>
        <fullName evidence="6">Glycosyltransferase</fullName>
    </submittedName>
</protein>
<dbReference type="Pfam" id="PF00534">
    <property type="entry name" value="Glycos_transf_1"/>
    <property type="match status" value="1"/>
</dbReference>
<name>A0A538T6P3_UNCEI</name>
<feature type="domain" description="Glycosyltransferase subfamily 4-like N-terminal" evidence="4">
    <location>
        <begin position="13"/>
        <end position="163"/>
    </location>
</feature>
<dbReference type="PANTHER" id="PTHR12526:SF510">
    <property type="entry name" value="D-INOSITOL 3-PHOSPHATE GLYCOSYLTRANSFERASE"/>
    <property type="match status" value="1"/>
</dbReference>
<keyword evidence="1" id="KW-0328">Glycosyltransferase</keyword>
<keyword evidence="2 6" id="KW-0808">Transferase</keyword>
<organism evidence="6 8">
    <name type="scientific">Eiseniibacteriota bacterium</name>
    <dbReference type="NCBI Taxonomy" id="2212470"/>
    <lineage>
        <taxon>Bacteria</taxon>
        <taxon>Candidatus Eiseniibacteriota</taxon>
    </lineage>
</organism>
<evidence type="ECO:0000313" key="6">
    <source>
        <dbReference type="EMBL" id="TMQ59306.1"/>
    </source>
</evidence>
<feature type="domain" description="Glycosyl transferase family 1" evidence="3">
    <location>
        <begin position="175"/>
        <end position="339"/>
    </location>
</feature>
<dbReference type="EMBL" id="VBOV01000104">
    <property type="protein sequence ID" value="TMQ59306.1"/>
    <property type="molecule type" value="Genomic_DNA"/>
</dbReference>
<dbReference type="GO" id="GO:0016757">
    <property type="term" value="F:glycosyltransferase activity"/>
    <property type="evidence" value="ECO:0007669"/>
    <property type="project" value="UniProtKB-KW"/>
</dbReference>
<evidence type="ECO:0000256" key="2">
    <source>
        <dbReference type="ARBA" id="ARBA00022679"/>
    </source>
</evidence>
<reference evidence="7 8" key="1">
    <citation type="journal article" date="2019" name="Nat. Microbiol.">
        <title>Mediterranean grassland soil C-N compound turnover is dependent on rainfall and depth, and is mediated by genomically divergent microorganisms.</title>
        <authorList>
            <person name="Diamond S."/>
            <person name="Andeer P.F."/>
            <person name="Li Z."/>
            <person name="Crits-Christoph A."/>
            <person name="Burstein D."/>
            <person name="Anantharaman K."/>
            <person name="Lane K.R."/>
            <person name="Thomas B.C."/>
            <person name="Pan C."/>
            <person name="Northen T.R."/>
            <person name="Banfield J.F."/>
        </authorList>
    </citation>
    <scope>NUCLEOTIDE SEQUENCE [LARGE SCALE GENOMIC DNA]</scope>
    <source>
        <strain evidence="5">WS_1</strain>
        <strain evidence="6">WS_5</strain>
    </source>
</reference>
<dbReference type="AlphaFoldDB" id="A0A538T6P3"/>
<dbReference type="Proteomes" id="UP000316292">
    <property type="component" value="Unassembled WGS sequence"/>
</dbReference>
<evidence type="ECO:0000259" key="4">
    <source>
        <dbReference type="Pfam" id="PF13439"/>
    </source>
</evidence>